<dbReference type="InterPro" id="IPR019734">
    <property type="entry name" value="TPR_rpt"/>
</dbReference>
<evidence type="ECO:0000259" key="11">
    <source>
        <dbReference type="Pfam" id="PF23914"/>
    </source>
</evidence>
<dbReference type="PANTHER" id="PTHR47870:SF2">
    <property type="entry name" value="FORMATE-DEPENDENT NITRITE REDUCTASE COMPLEX SUBUNIT NRFF"/>
    <property type="match status" value="1"/>
</dbReference>
<keyword evidence="13" id="KW-1185">Reference proteome</keyword>
<keyword evidence="12" id="KW-0456">Lyase</keyword>
<keyword evidence="9" id="KW-0472">Membrane</keyword>
<keyword evidence="7 9" id="KW-0408">Iron</keyword>
<dbReference type="EMBL" id="JAGRZL010000032">
    <property type="protein sequence ID" value="MBR7629729.1"/>
    <property type="molecule type" value="Genomic_DNA"/>
</dbReference>
<sequence length="415" mass="46436">MTLLRYFPFYFLCYLPRFLPHLLLLGLMISFTPAATASGVDTYQFRHPELQPRAQELARALRCPQCQNQNLVESNSSIARDLRLEVYRWVDEGQSDEQVIARMTERFGDFVRYDPPFKASTALLWGGPLLLLGLALLTLRRRLTRTEVRAVPVVKAIVEPRHQPAADPRSELNQLIMLGEQASLSPAEPLYRELTAARLANATPATELALRAQLTNQRDNSDRHTRHGRVLLLLGIMAIAAVAATYMSSGRYQAWQAHASRPDPLAGLSPRDLQDKELGSLHQTLQRSPADLDSWAALGQLYLYRNEYDNALLAYQRLALLEGGASAATQAAQATVRYYQAGQQLTPEATRLLESALKQDAGEVSTLMLLAADHFLHGRYTRAIVLWQQLLDSERPRINRAALIEAIQTAKMMGG</sequence>
<evidence type="ECO:0000256" key="4">
    <source>
        <dbReference type="ARBA" id="ARBA00022729"/>
    </source>
</evidence>
<dbReference type="PANTHER" id="PTHR47870">
    <property type="entry name" value="CYTOCHROME C-TYPE BIOGENESIS PROTEIN CCMH"/>
    <property type="match status" value="1"/>
</dbReference>
<dbReference type="InterPro" id="IPR056413">
    <property type="entry name" value="TPR_CcmH_CycH"/>
</dbReference>
<feature type="domain" description="Cytochrome c-type biogenesis protein H TPR" evidence="11">
    <location>
        <begin position="267"/>
        <end position="392"/>
    </location>
</feature>
<keyword evidence="4 9" id="KW-0732">Signal</keyword>
<dbReference type="InterPro" id="IPR017565">
    <property type="entry name" value="For-dep_Cytc_NO2Rdtase_NrfF"/>
</dbReference>
<evidence type="ECO:0000256" key="5">
    <source>
        <dbReference type="ARBA" id="ARBA00022737"/>
    </source>
</evidence>
<feature type="domain" description="CcmH/CycL/Ccl2/NrfF N-terminal" evidence="10">
    <location>
        <begin position="29"/>
        <end position="149"/>
    </location>
</feature>
<evidence type="ECO:0000313" key="13">
    <source>
        <dbReference type="Proteomes" id="UP000675653"/>
    </source>
</evidence>
<dbReference type="CDD" id="cd16378">
    <property type="entry name" value="CcmH_N"/>
    <property type="match status" value="1"/>
</dbReference>
<keyword evidence="9" id="KW-0812">Transmembrane</keyword>
<dbReference type="SUPFAM" id="SSF48452">
    <property type="entry name" value="TPR-like"/>
    <property type="match status" value="1"/>
</dbReference>
<dbReference type="InterPro" id="IPR011990">
    <property type="entry name" value="TPR-like_helical_dom_sf"/>
</dbReference>
<gene>
    <name evidence="12" type="primary">nrfF</name>
    <name evidence="12" type="ORF">KAT72_12005</name>
</gene>
<keyword evidence="5" id="KW-0677">Repeat</keyword>
<comment type="function">
    <text evidence="9">Possible subunit of a heme lyase.</text>
</comment>
<comment type="similarity">
    <text evidence="1 9">Belongs to the CcmH/CycL/Ccl2/NrfF family.</text>
</comment>
<feature type="transmembrane region" description="Helical" evidence="9">
    <location>
        <begin position="122"/>
        <end position="139"/>
    </location>
</feature>
<evidence type="ECO:0000256" key="6">
    <source>
        <dbReference type="ARBA" id="ARBA00022803"/>
    </source>
</evidence>
<evidence type="ECO:0000256" key="2">
    <source>
        <dbReference type="ARBA" id="ARBA00022617"/>
    </source>
</evidence>
<dbReference type="Pfam" id="PF23914">
    <property type="entry name" value="TPR_CcmH_CycH"/>
    <property type="match status" value="1"/>
</dbReference>
<dbReference type="InterPro" id="IPR005616">
    <property type="entry name" value="CcmH/CycL/Ccl2/NrfF_N"/>
</dbReference>
<evidence type="ECO:0000256" key="7">
    <source>
        <dbReference type="ARBA" id="ARBA00023004"/>
    </source>
</evidence>
<dbReference type="PROSITE" id="PS50005">
    <property type="entry name" value="TPR"/>
    <property type="match status" value="1"/>
</dbReference>
<accession>A0ABS5GSA2</accession>
<keyword evidence="9" id="KW-1133">Transmembrane helix</keyword>
<keyword evidence="2 9" id="KW-0349">Heme</keyword>
<proteinExistence type="inferred from homology"/>
<dbReference type="Gene3D" id="1.10.8.640">
    <property type="entry name" value="Cytochrome C biogenesis protein"/>
    <property type="match status" value="1"/>
</dbReference>
<evidence type="ECO:0000313" key="12">
    <source>
        <dbReference type="EMBL" id="MBR7629729.1"/>
    </source>
</evidence>
<name>A0ABS5GSA2_9GAMM</name>
<dbReference type="InterPro" id="IPR051263">
    <property type="entry name" value="C-type_cytochrome_biogenesis"/>
</dbReference>
<feature type="repeat" description="TPR" evidence="8">
    <location>
        <begin position="292"/>
        <end position="325"/>
    </location>
</feature>
<dbReference type="NCBIfam" id="TIGR03147">
    <property type="entry name" value="cyt_nit_nrfF"/>
    <property type="match status" value="1"/>
</dbReference>
<keyword evidence="6 8" id="KW-0802">TPR repeat</keyword>
<dbReference type="InterPro" id="IPR038297">
    <property type="entry name" value="CcmH/CycL/NrfF/Ccl2_sf"/>
</dbReference>
<evidence type="ECO:0000256" key="1">
    <source>
        <dbReference type="ARBA" id="ARBA00010342"/>
    </source>
</evidence>
<organism evidence="12 13">
    <name type="scientific">Aeromonas popoffii</name>
    <dbReference type="NCBI Taxonomy" id="70856"/>
    <lineage>
        <taxon>Bacteria</taxon>
        <taxon>Pseudomonadati</taxon>
        <taxon>Pseudomonadota</taxon>
        <taxon>Gammaproteobacteria</taxon>
        <taxon>Aeromonadales</taxon>
        <taxon>Aeromonadaceae</taxon>
        <taxon>Aeromonas</taxon>
    </lineage>
</organism>
<dbReference type="Gene3D" id="1.25.40.10">
    <property type="entry name" value="Tetratricopeptide repeat domain"/>
    <property type="match status" value="1"/>
</dbReference>
<keyword evidence="3 9" id="KW-0479">Metal-binding</keyword>
<evidence type="ECO:0000259" key="10">
    <source>
        <dbReference type="Pfam" id="PF03918"/>
    </source>
</evidence>
<dbReference type="GO" id="GO:0016829">
    <property type="term" value="F:lyase activity"/>
    <property type="evidence" value="ECO:0007669"/>
    <property type="project" value="UniProtKB-KW"/>
</dbReference>
<evidence type="ECO:0000256" key="3">
    <source>
        <dbReference type="ARBA" id="ARBA00022723"/>
    </source>
</evidence>
<dbReference type="Pfam" id="PF03918">
    <property type="entry name" value="CcmH"/>
    <property type="match status" value="1"/>
</dbReference>
<feature type="transmembrane region" description="Helical" evidence="9">
    <location>
        <begin position="230"/>
        <end position="248"/>
    </location>
</feature>
<comment type="caution">
    <text evidence="12">The sequence shown here is derived from an EMBL/GenBank/DDBJ whole genome shotgun (WGS) entry which is preliminary data.</text>
</comment>
<protein>
    <recommendedName>
        <fullName evidence="9">Formate-dependent nitrite reductase complex subunit</fullName>
    </recommendedName>
</protein>
<evidence type="ECO:0000256" key="9">
    <source>
        <dbReference type="RuleBase" id="RU364112"/>
    </source>
</evidence>
<evidence type="ECO:0000256" key="8">
    <source>
        <dbReference type="PROSITE-ProRule" id="PRU00339"/>
    </source>
</evidence>
<reference evidence="12 13" key="1">
    <citation type="submission" date="2021-04" db="EMBL/GenBank/DDBJ databases">
        <title>Draft Genome of Aeromonas popoffii ID682, isolated from a natural water source in Idaho.</title>
        <authorList>
            <person name="Testerman T."/>
            <person name="Graf J."/>
        </authorList>
    </citation>
    <scope>NUCLEOTIDE SEQUENCE [LARGE SCALE GENOMIC DNA]</scope>
    <source>
        <strain evidence="12 13">ID682</strain>
    </source>
</reference>
<dbReference type="Proteomes" id="UP000675653">
    <property type="component" value="Unassembled WGS sequence"/>
</dbReference>